<evidence type="ECO:0000313" key="5">
    <source>
        <dbReference type="Proteomes" id="UP000192477"/>
    </source>
</evidence>
<evidence type="ECO:0000313" key="4">
    <source>
        <dbReference type="EMBL" id="OQO69603.1"/>
    </source>
</evidence>
<dbReference type="STRING" id="112904.BH747_09930"/>
<protein>
    <submittedName>
        <fullName evidence="4">Uncharacterized protein</fullName>
    </submittedName>
</protein>
<accession>A0A1V8YAE8</accession>
<keyword evidence="1" id="KW-0812">Transmembrane</keyword>
<organism evidence="4 5">
    <name type="scientific">Enterococcus villorum</name>
    <dbReference type="NCBI Taxonomy" id="112904"/>
    <lineage>
        <taxon>Bacteria</taxon>
        <taxon>Bacillati</taxon>
        <taxon>Bacillota</taxon>
        <taxon>Bacilli</taxon>
        <taxon>Lactobacillales</taxon>
        <taxon>Enterococcaceae</taxon>
        <taxon>Enterococcus</taxon>
    </lineage>
</organism>
<evidence type="ECO:0000259" key="3">
    <source>
        <dbReference type="Pfam" id="PF11797"/>
    </source>
</evidence>
<name>A0A1V8YAE8_9ENTE</name>
<sequence length="317" mass="35816">MTGIKVKAAENQSATFSVEALDKEGQSNSQGYYKFTGDPGETEHVKVKITNTSKEAIKVIAEVNPASTNSNGIPSYQNSAQLDETLKHPLNTLLDIQNNEINLEPNTFKILEGTLRYPEEEWDGQILGGIRFTEKIQENKNQTVNHQIAYTVGILVTMTDGKMPDNQLKMNDVIVDQRNYRNYIEANIQNVEPIIISNLEIAANIYKEKDKQSVYQYEASSMRMAPNSNFNFGIPTGNVPLQPGKYRLKLKVKADAKNYEFEKTFEITSNVAKKLNKSAVNLAEQKDYTIHLGMLLFLLLFLLVTKTLKRKEKITSQ</sequence>
<evidence type="ECO:0000259" key="2">
    <source>
        <dbReference type="Pfam" id="PF06030"/>
    </source>
</evidence>
<comment type="caution">
    <text evidence="4">The sequence shown here is derived from an EMBL/GenBank/DDBJ whole genome shotgun (WGS) entry which is preliminary data.</text>
</comment>
<evidence type="ECO:0000256" key="1">
    <source>
        <dbReference type="SAM" id="Phobius"/>
    </source>
</evidence>
<dbReference type="EMBL" id="MJEA01000010">
    <property type="protein sequence ID" value="OQO69603.1"/>
    <property type="molecule type" value="Genomic_DNA"/>
</dbReference>
<dbReference type="InterPro" id="IPR021759">
    <property type="entry name" value="WxLIP_HBD"/>
</dbReference>
<dbReference type="Pfam" id="PF11797">
    <property type="entry name" value="WxLIP_HBD"/>
    <property type="match status" value="1"/>
</dbReference>
<dbReference type="InterPro" id="IPR010317">
    <property type="entry name" value="WxLIP_PGBD"/>
</dbReference>
<keyword evidence="1" id="KW-0472">Membrane</keyword>
<feature type="domain" description="WxL Interacting Protein host binding" evidence="3">
    <location>
        <begin position="140"/>
        <end position="277"/>
    </location>
</feature>
<gene>
    <name evidence="4" type="ORF">BH747_09930</name>
</gene>
<reference evidence="4 5" key="1">
    <citation type="journal article" date="2017" name="BMC Microbiol.">
        <title>Comparative genomics of Enterococcus spp. isolated from bovine feces.</title>
        <authorList>
            <person name="Beukers A.G."/>
            <person name="Zaheer R."/>
            <person name="Goji N."/>
            <person name="Amoako K.K."/>
            <person name="Chaves A.V."/>
            <person name="Ward M.P."/>
            <person name="McAllister T.A."/>
        </authorList>
    </citation>
    <scope>NUCLEOTIDE SEQUENCE [LARGE SCALE GENOMIC DNA]</scope>
    <source>
        <strain evidence="4 5">F1129D 143</strain>
    </source>
</reference>
<dbReference type="Pfam" id="PF06030">
    <property type="entry name" value="WxLIP_PGBD"/>
    <property type="match status" value="1"/>
</dbReference>
<keyword evidence="1" id="KW-1133">Transmembrane helix</keyword>
<dbReference type="Proteomes" id="UP000192477">
    <property type="component" value="Unassembled WGS sequence"/>
</dbReference>
<proteinExistence type="predicted"/>
<feature type="transmembrane region" description="Helical" evidence="1">
    <location>
        <begin position="288"/>
        <end position="308"/>
    </location>
</feature>
<feature type="domain" description="WxL Interacting Protein peptidoglycan binding" evidence="2">
    <location>
        <begin position="16"/>
        <end position="134"/>
    </location>
</feature>
<dbReference type="AlphaFoldDB" id="A0A1V8YAE8"/>